<sequence>PARHLHQVPHDFGVLEGIAAFIQLVSLQAMKPCEPLDNSLTLRRGGFAAEIELGAITGRDDHRLVNRLDLAQLSERALNHLWREGNLLAQGDSRRRVINPD</sequence>
<organism evidence="1 2">
    <name type="scientific">OM182 bacterium BACL3 MAG-120920-bin41</name>
    <dbReference type="NCBI Taxonomy" id="1655580"/>
    <lineage>
        <taxon>Bacteria</taxon>
        <taxon>Pseudomonadati</taxon>
        <taxon>Pseudomonadota</taxon>
        <taxon>Gammaproteobacteria</taxon>
        <taxon>OMG group</taxon>
        <taxon>OM182 clade</taxon>
    </lineage>
</organism>
<gene>
    <name evidence="1" type="ORF">ABR72_03760</name>
</gene>
<reference evidence="1 2" key="1">
    <citation type="submission" date="2015-10" db="EMBL/GenBank/DDBJ databases">
        <title>Metagenome-Assembled Genomes uncover a global brackish microbiome.</title>
        <authorList>
            <person name="Hugerth L.W."/>
            <person name="Larsson J."/>
            <person name="Alneberg J."/>
            <person name="Lindh M.V."/>
            <person name="Legrand C."/>
            <person name="Pinhassi J."/>
            <person name="Andersson A.F."/>
        </authorList>
    </citation>
    <scope>NUCLEOTIDE SEQUENCE [LARGE SCALE GENOMIC DNA]</scope>
    <source>
        <strain evidence="1">BACL4 MAG-120920-bin41</strain>
    </source>
</reference>
<proteinExistence type="predicted"/>
<feature type="non-terminal residue" evidence="1">
    <location>
        <position position="1"/>
    </location>
</feature>
<name>A0A0R2TCD3_9GAMM</name>
<evidence type="ECO:0000313" key="2">
    <source>
        <dbReference type="Proteomes" id="UP000051547"/>
    </source>
</evidence>
<protein>
    <submittedName>
        <fullName evidence="1">Uncharacterized protein</fullName>
    </submittedName>
</protein>
<dbReference type="Proteomes" id="UP000051547">
    <property type="component" value="Unassembled WGS sequence"/>
</dbReference>
<accession>A0A0R2TCD3</accession>
<dbReference type="AlphaFoldDB" id="A0A0R2TCD3"/>
<evidence type="ECO:0000313" key="1">
    <source>
        <dbReference type="EMBL" id="KRO84628.1"/>
    </source>
</evidence>
<dbReference type="EMBL" id="LIBE01000174">
    <property type="protein sequence ID" value="KRO84628.1"/>
    <property type="molecule type" value="Genomic_DNA"/>
</dbReference>
<comment type="caution">
    <text evidence="1">The sequence shown here is derived from an EMBL/GenBank/DDBJ whole genome shotgun (WGS) entry which is preliminary data.</text>
</comment>